<dbReference type="InParanoid" id="I1CUS5"/>
<proteinExistence type="predicted"/>
<dbReference type="GeneID" id="93623881"/>
<name>I1CUS5_RHIO9</name>
<dbReference type="RefSeq" id="XP_067527601.1">
    <property type="nucleotide sequence ID" value="XM_067671500.1"/>
</dbReference>
<accession>I1CUS5</accession>
<protein>
    <submittedName>
        <fullName evidence="1">Uncharacterized protein</fullName>
    </submittedName>
</protein>
<organism evidence="1 2">
    <name type="scientific">Rhizopus delemar (strain RA 99-880 / ATCC MYA-4621 / FGSC 9543 / NRRL 43880)</name>
    <name type="common">Mucormycosis agent</name>
    <name type="synonym">Rhizopus arrhizus var. delemar</name>
    <dbReference type="NCBI Taxonomy" id="246409"/>
    <lineage>
        <taxon>Eukaryota</taxon>
        <taxon>Fungi</taxon>
        <taxon>Fungi incertae sedis</taxon>
        <taxon>Mucoromycota</taxon>
        <taxon>Mucoromycotina</taxon>
        <taxon>Mucoromycetes</taxon>
        <taxon>Mucorales</taxon>
        <taxon>Mucorineae</taxon>
        <taxon>Rhizopodaceae</taxon>
        <taxon>Rhizopus</taxon>
    </lineage>
</organism>
<reference evidence="1 2" key="1">
    <citation type="journal article" date="2009" name="PLoS Genet.">
        <title>Genomic analysis of the basal lineage fungus Rhizopus oryzae reveals a whole-genome duplication.</title>
        <authorList>
            <person name="Ma L.-J."/>
            <person name="Ibrahim A.S."/>
            <person name="Skory C."/>
            <person name="Grabherr M.G."/>
            <person name="Burger G."/>
            <person name="Butler M."/>
            <person name="Elias M."/>
            <person name="Idnurm A."/>
            <person name="Lang B.F."/>
            <person name="Sone T."/>
            <person name="Abe A."/>
            <person name="Calvo S.E."/>
            <person name="Corrochano L.M."/>
            <person name="Engels R."/>
            <person name="Fu J."/>
            <person name="Hansberg W."/>
            <person name="Kim J.-M."/>
            <person name="Kodira C.D."/>
            <person name="Koehrsen M.J."/>
            <person name="Liu B."/>
            <person name="Miranda-Saavedra D."/>
            <person name="O'Leary S."/>
            <person name="Ortiz-Castellanos L."/>
            <person name="Poulter R."/>
            <person name="Rodriguez-Romero J."/>
            <person name="Ruiz-Herrera J."/>
            <person name="Shen Y.-Q."/>
            <person name="Zeng Q."/>
            <person name="Galagan J."/>
            <person name="Birren B.W."/>
            <person name="Cuomo C.A."/>
            <person name="Wickes B.L."/>
        </authorList>
    </citation>
    <scope>NUCLEOTIDE SEQUENCE [LARGE SCALE GENOMIC DNA]</scope>
    <source>
        <strain evidence="2">RA 99-880 / ATCC MYA-4621 / FGSC 9543 / NRRL 43880</strain>
    </source>
</reference>
<evidence type="ECO:0000313" key="1">
    <source>
        <dbReference type="EMBL" id="EIE92205.1"/>
    </source>
</evidence>
<dbReference type="AlphaFoldDB" id="I1CUS5"/>
<gene>
    <name evidence="1" type="ORF">RO3G_16916</name>
</gene>
<dbReference type="VEuPathDB" id="FungiDB:RO3G_16916"/>
<dbReference type="EMBL" id="CH476754">
    <property type="protein sequence ID" value="EIE92205.1"/>
    <property type="molecule type" value="Genomic_DNA"/>
</dbReference>
<sequence>MQRHKDSRNWALKAKEEKTSVLKNQSKGEKEILLSIRNRTQDKKLAKFKATIMKDIYLYQQVKEEAKVVLGKRLYKDHLNHKKSGQYDFTKY</sequence>
<evidence type="ECO:0000313" key="2">
    <source>
        <dbReference type="Proteomes" id="UP000009138"/>
    </source>
</evidence>
<keyword evidence="2" id="KW-1185">Reference proteome</keyword>
<dbReference type="Proteomes" id="UP000009138">
    <property type="component" value="Unassembled WGS sequence"/>
</dbReference>